<evidence type="ECO:0000313" key="9">
    <source>
        <dbReference type="Proteomes" id="UP000481288"/>
    </source>
</evidence>
<evidence type="ECO:0000256" key="3">
    <source>
        <dbReference type="ARBA" id="ARBA00022989"/>
    </source>
</evidence>
<reference evidence="8 9" key="1">
    <citation type="submission" date="2018-05" db="EMBL/GenBank/DDBJ databases">
        <title>Whole genome sequencing for identification of molecular markers to develop diagnostic detection tools for the regulated plant pathogen Lachnellula willkommii.</title>
        <authorList>
            <person name="Giroux E."/>
            <person name="Bilodeau G."/>
        </authorList>
    </citation>
    <scope>NUCLEOTIDE SEQUENCE [LARGE SCALE GENOMIC DNA]</scope>
    <source>
        <strain evidence="8 9">CBS 625.97</strain>
    </source>
</reference>
<evidence type="ECO:0000256" key="2">
    <source>
        <dbReference type="ARBA" id="ARBA00022692"/>
    </source>
</evidence>
<keyword evidence="2 7" id="KW-0812">Transmembrane</keyword>
<dbReference type="PANTHER" id="PTHR23063">
    <property type="entry name" value="PHOSPHOLIPID ACYLTRANSFERASE"/>
    <property type="match status" value="1"/>
</dbReference>
<protein>
    <submittedName>
        <fullName evidence="8">Putative lysophosphatidic acid:oleoyl-CoA acyltransferase</fullName>
    </submittedName>
</protein>
<proteinExistence type="predicted"/>
<feature type="transmembrane region" description="Helical" evidence="7">
    <location>
        <begin position="12"/>
        <end position="33"/>
    </location>
</feature>
<evidence type="ECO:0000256" key="4">
    <source>
        <dbReference type="ARBA" id="ARBA00023098"/>
    </source>
</evidence>
<dbReference type="PANTHER" id="PTHR23063:SF60">
    <property type="entry name" value="LYSOPHOSPHATIDIC ACID:OLEOYL-COA ACYLTRANSFERASE 1"/>
    <property type="match status" value="1"/>
</dbReference>
<dbReference type="Proteomes" id="UP000481288">
    <property type="component" value="Unassembled WGS sequence"/>
</dbReference>
<sequence length="346" mass="38743">MEKYSQFRDRANALYLGSGIAPFFPVSSQPAGIYLPVHIFLFLFKLPFFIAISTTYFLFLQWFPLGSLAKKAILWMILGIPGVWWIDLQIDGVKKGSLAKKHEGRVPEPTNIIASSFTSPIDSLYLAAIFDPIFTVSYPHTRQVQYISLFGAIFRALSKPKEYPPKGAKMTDLKTLLAEHPTRVIVVFPECTTTNGKGIMPFSPSLLTTPPGTKIFPISLRYSPPDVTTPVPGQYWAFIWNLLSQPTHCIRVRIAEVVYNTSKPTDAEKKDRYLTNFMDTLGEDSAATSSSDTLTSLSDQAGEVNVEEKRVLDKVGEALARLGRVKRVGLTVKDKVEFVQAWSKRR</sequence>
<evidence type="ECO:0000256" key="6">
    <source>
        <dbReference type="ARBA" id="ARBA00023315"/>
    </source>
</evidence>
<keyword evidence="4" id="KW-0443">Lipid metabolism</keyword>
<feature type="transmembrane region" description="Helical" evidence="7">
    <location>
        <begin position="39"/>
        <end position="60"/>
    </location>
</feature>
<gene>
    <name evidence="8" type="primary">vps66</name>
    <name evidence="8" type="ORF">LCER1_G001849</name>
</gene>
<dbReference type="GO" id="GO:0016746">
    <property type="term" value="F:acyltransferase activity"/>
    <property type="evidence" value="ECO:0007669"/>
    <property type="project" value="UniProtKB-KW"/>
</dbReference>
<dbReference type="OrthoDB" id="272512at2759"/>
<keyword evidence="1 8" id="KW-0808">Transferase</keyword>
<evidence type="ECO:0000313" key="8">
    <source>
        <dbReference type="EMBL" id="TVY58686.1"/>
    </source>
</evidence>
<keyword evidence="5 7" id="KW-0472">Membrane</keyword>
<organism evidence="8 9">
    <name type="scientific">Lachnellula cervina</name>
    <dbReference type="NCBI Taxonomy" id="1316786"/>
    <lineage>
        <taxon>Eukaryota</taxon>
        <taxon>Fungi</taxon>
        <taxon>Dikarya</taxon>
        <taxon>Ascomycota</taxon>
        <taxon>Pezizomycotina</taxon>
        <taxon>Leotiomycetes</taxon>
        <taxon>Helotiales</taxon>
        <taxon>Lachnaceae</taxon>
        <taxon>Lachnellula</taxon>
    </lineage>
</organism>
<comment type="caution">
    <text evidence="8">The sequence shown here is derived from an EMBL/GenBank/DDBJ whole genome shotgun (WGS) entry which is preliminary data.</text>
</comment>
<evidence type="ECO:0000256" key="1">
    <source>
        <dbReference type="ARBA" id="ARBA00022679"/>
    </source>
</evidence>
<evidence type="ECO:0000256" key="7">
    <source>
        <dbReference type="SAM" id="Phobius"/>
    </source>
</evidence>
<keyword evidence="6 8" id="KW-0012">Acyltransferase</keyword>
<name>A0A7D8UUT5_9HELO</name>
<dbReference type="EMBL" id="QGMG01000030">
    <property type="protein sequence ID" value="TVY58686.1"/>
    <property type="molecule type" value="Genomic_DNA"/>
</dbReference>
<dbReference type="AlphaFoldDB" id="A0A7D8UUT5"/>
<keyword evidence="9" id="KW-1185">Reference proteome</keyword>
<evidence type="ECO:0000256" key="5">
    <source>
        <dbReference type="ARBA" id="ARBA00023136"/>
    </source>
</evidence>
<dbReference type="GO" id="GO:0006629">
    <property type="term" value="P:lipid metabolic process"/>
    <property type="evidence" value="ECO:0007669"/>
    <property type="project" value="UniProtKB-KW"/>
</dbReference>
<feature type="transmembrane region" description="Helical" evidence="7">
    <location>
        <begin position="72"/>
        <end position="90"/>
    </location>
</feature>
<keyword evidence="3 7" id="KW-1133">Transmembrane helix</keyword>
<accession>A0A7D8UUT5</accession>